<comment type="caution">
    <text evidence="4">The sequence shown here is derived from an EMBL/GenBank/DDBJ whole genome shotgun (WGS) entry which is preliminary data.</text>
</comment>
<dbReference type="EMBL" id="AJWJ01000272">
    <property type="protein sequence ID" value="KAF2072526.1"/>
    <property type="molecule type" value="Genomic_DNA"/>
</dbReference>
<comment type="similarity">
    <text evidence="1">Belongs to the SWI5/SAE3 family.</text>
</comment>
<dbReference type="InterPro" id="IPR010760">
    <property type="entry name" value="DNA-repair_Swi5"/>
</dbReference>
<sequence>MNSNNDTPLYLDKQSYHNISVDRQDSVTGKSYKIHWRSDPLSEIESLKKELKQLADLENQLITQLEPYNEQIKSQQQQSKRCRDKTETLDQVKESCQTLIGRYAELDGVTISQMYKQLDITLDPDEK</sequence>
<reference evidence="4" key="1">
    <citation type="submission" date="2020-01" db="EMBL/GenBank/DDBJ databases">
        <title>Development of genomics and gene disruption for Polysphondylium violaceum indicates a role for the polyketide synthase stlB in stalk morphogenesis.</title>
        <authorList>
            <person name="Narita B."/>
            <person name="Kawabe Y."/>
            <person name="Kin K."/>
            <person name="Saito T."/>
            <person name="Gibbs R."/>
            <person name="Kuspa A."/>
            <person name="Muzny D."/>
            <person name="Queller D."/>
            <person name="Richards S."/>
            <person name="Strassman J."/>
            <person name="Sucgang R."/>
            <person name="Worley K."/>
            <person name="Schaap P."/>
        </authorList>
    </citation>
    <scope>NUCLEOTIDE SEQUENCE</scope>
    <source>
        <strain evidence="4">QSvi11</strain>
    </source>
</reference>
<evidence type="ECO:0000313" key="5">
    <source>
        <dbReference type="Proteomes" id="UP000695562"/>
    </source>
</evidence>
<evidence type="ECO:0000313" key="4">
    <source>
        <dbReference type="EMBL" id="KAF2072526.1"/>
    </source>
</evidence>
<dbReference type="OrthoDB" id="19492at2759"/>
<evidence type="ECO:0000256" key="3">
    <source>
        <dbReference type="ARBA" id="ARBA00023204"/>
    </source>
</evidence>
<proteinExistence type="inferred from homology"/>
<evidence type="ECO:0000256" key="2">
    <source>
        <dbReference type="ARBA" id="ARBA00022763"/>
    </source>
</evidence>
<keyword evidence="3" id="KW-0234">DNA repair</keyword>
<dbReference type="GO" id="GO:0006281">
    <property type="term" value="P:DNA repair"/>
    <property type="evidence" value="ECO:0007669"/>
    <property type="project" value="UniProtKB-KW"/>
</dbReference>
<dbReference type="Proteomes" id="UP000695562">
    <property type="component" value="Unassembled WGS sequence"/>
</dbReference>
<protein>
    <recommendedName>
        <fullName evidence="6">Swi5-domain-containing protein</fullName>
    </recommendedName>
</protein>
<accession>A0A8J4URP5</accession>
<evidence type="ECO:0000256" key="1">
    <source>
        <dbReference type="ARBA" id="ARBA00008060"/>
    </source>
</evidence>
<keyword evidence="5" id="KW-1185">Reference proteome</keyword>
<keyword evidence="2" id="KW-0227">DNA damage</keyword>
<dbReference type="Pfam" id="PF07061">
    <property type="entry name" value="Swi5"/>
    <property type="match status" value="1"/>
</dbReference>
<evidence type="ECO:0008006" key="6">
    <source>
        <dbReference type="Google" id="ProtNLM"/>
    </source>
</evidence>
<dbReference type="AlphaFoldDB" id="A0A8J4URP5"/>
<name>A0A8J4URP5_9MYCE</name>
<gene>
    <name evidence="4" type="ORF">CYY_006169</name>
</gene>
<organism evidence="4 5">
    <name type="scientific">Polysphondylium violaceum</name>
    <dbReference type="NCBI Taxonomy" id="133409"/>
    <lineage>
        <taxon>Eukaryota</taxon>
        <taxon>Amoebozoa</taxon>
        <taxon>Evosea</taxon>
        <taxon>Eumycetozoa</taxon>
        <taxon>Dictyostelia</taxon>
        <taxon>Dictyosteliales</taxon>
        <taxon>Dictyosteliaceae</taxon>
        <taxon>Polysphondylium</taxon>
    </lineage>
</organism>